<gene>
    <name evidence="1" type="ORF">SAMN06297397_2122</name>
</gene>
<evidence type="ECO:0000313" key="2">
    <source>
        <dbReference type="Proteomes" id="UP000192328"/>
    </source>
</evidence>
<evidence type="ECO:0000313" key="1">
    <source>
        <dbReference type="EMBL" id="SMC71371.1"/>
    </source>
</evidence>
<keyword evidence="2" id="KW-1185">Reference proteome</keyword>
<proteinExistence type="predicted"/>
<organism evidence="1 2">
    <name type="scientific">Aristaeella lactis</name>
    <dbReference type="NCBI Taxonomy" id="3046383"/>
    <lineage>
        <taxon>Bacteria</taxon>
        <taxon>Bacillati</taxon>
        <taxon>Bacillota</taxon>
        <taxon>Clostridia</taxon>
        <taxon>Eubacteriales</taxon>
        <taxon>Aristaeellaceae</taxon>
        <taxon>Aristaeella</taxon>
    </lineage>
</organism>
<comment type="caution">
    <text evidence="1">The sequence shown here is derived from an EMBL/GenBank/DDBJ whole genome shotgun (WGS) entry which is preliminary data.</text>
</comment>
<sequence>MTEERVPDVKSTRFRMIDYALIAMMVLPILACIVLKVLYTPASEGVHISGAMVFAEFEAPLMNAYISESQVNSWAVMISILGLCLYLTHGLTTKAVCKRQLIAEWIVEKCEKLVKDNMGGFFAEWGPFIAAIMGLSAFSSLICLLGLFSPTGDVNVTFGWAILVFILIMHFKFRGGLWNYFIGLFKPIPVFAPMNLIGEFATPVSMAFRHYGNILSGAVISALIGSALTGLSNSLLGWLPGVLGDMPLLRVGLPAVLSIYFDVFSGLMQAFIFAMLTMLNISGAVPWDDWNKKRERRGKKALAPN</sequence>
<name>A0AC61PMQ0_9FIRM</name>
<accession>A0AC61PMQ0</accession>
<protein>
    <submittedName>
        <fullName evidence="1">F-type H+-transporting ATPase subunit a</fullName>
    </submittedName>
</protein>
<dbReference type="Proteomes" id="UP000192328">
    <property type="component" value="Unassembled WGS sequence"/>
</dbReference>
<reference evidence="1" key="1">
    <citation type="submission" date="2017-04" db="EMBL/GenBank/DDBJ databases">
        <authorList>
            <person name="Varghese N."/>
            <person name="Submissions S."/>
        </authorList>
    </citation>
    <scope>NUCLEOTIDE SEQUENCE</scope>
    <source>
        <strain evidence="1">WTE2008</strain>
    </source>
</reference>
<dbReference type="EMBL" id="FWXZ01000004">
    <property type="protein sequence ID" value="SMC71371.1"/>
    <property type="molecule type" value="Genomic_DNA"/>
</dbReference>